<evidence type="ECO:0000313" key="2">
    <source>
        <dbReference type="Proteomes" id="UP000800093"/>
    </source>
</evidence>
<evidence type="ECO:0000313" key="1">
    <source>
        <dbReference type="EMBL" id="KAF2266215.1"/>
    </source>
</evidence>
<gene>
    <name evidence="1" type="ORF">CC78DRAFT_161821</name>
</gene>
<accession>A0A9P4KGX8</accession>
<organism evidence="1 2">
    <name type="scientific">Lojkania enalia</name>
    <dbReference type="NCBI Taxonomy" id="147567"/>
    <lineage>
        <taxon>Eukaryota</taxon>
        <taxon>Fungi</taxon>
        <taxon>Dikarya</taxon>
        <taxon>Ascomycota</taxon>
        <taxon>Pezizomycotina</taxon>
        <taxon>Dothideomycetes</taxon>
        <taxon>Pleosporomycetidae</taxon>
        <taxon>Pleosporales</taxon>
        <taxon>Pleosporales incertae sedis</taxon>
        <taxon>Lojkania</taxon>
    </lineage>
</organism>
<name>A0A9P4KGX8_9PLEO</name>
<dbReference type="EMBL" id="ML986600">
    <property type="protein sequence ID" value="KAF2266215.1"/>
    <property type="molecule type" value="Genomic_DNA"/>
</dbReference>
<proteinExistence type="predicted"/>
<sequence>MYTAMVLAFIALGGDLNSRLGSVRSHPVVAQTTFCPALLMPQICRGERDERIVAGDEIHESGSLGVRDRVADQPLGGSLGLPGCRIGRHPRAIGIQDFSNQAQITRASQRLLRVLPPLPLEFIFILYRGLLLPSYL</sequence>
<protein>
    <submittedName>
        <fullName evidence="1">Uncharacterized protein</fullName>
    </submittedName>
</protein>
<dbReference type="AlphaFoldDB" id="A0A9P4KGX8"/>
<keyword evidence="2" id="KW-1185">Reference proteome</keyword>
<dbReference type="Proteomes" id="UP000800093">
    <property type="component" value="Unassembled WGS sequence"/>
</dbReference>
<comment type="caution">
    <text evidence="1">The sequence shown here is derived from an EMBL/GenBank/DDBJ whole genome shotgun (WGS) entry which is preliminary data.</text>
</comment>
<reference evidence="2" key="1">
    <citation type="journal article" date="2020" name="Stud. Mycol.">
        <title>101 Dothideomycetes genomes: A test case for predicting lifestyles and emergence of pathogens.</title>
        <authorList>
            <person name="Haridas S."/>
            <person name="Albert R."/>
            <person name="Binder M."/>
            <person name="Bloem J."/>
            <person name="LaButti K."/>
            <person name="Salamov A."/>
            <person name="Andreopoulos B."/>
            <person name="Baker S."/>
            <person name="Barry K."/>
            <person name="Bills G."/>
            <person name="Bluhm B."/>
            <person name="Cannon C."/>
            <person name="Castanera R."/>
            <person name="Culley D."/>
            <person name="Daum C."/>
            <person name="Ezra D."/>
            <person name="Gonzalez J."/>
            <person name="Henrissat B."/>
            <person name="Kuo A."/>
            <person name="Liang C."/>
            <person name="Lipzen A."/>
            <person name="Lutzoni F."/>
            <person name="Magnuson J."/>
            <person name="Mondo S."/>
            <person name="Nolan M."/>
            <person name="Ohm R."/>
            <person name="Pangilinan J."/>
            <person name="Park H.-J."/>
            <person name="Ramirez L."/>
            <person name="Alfaro M."/>
            <person name="Sun H."/>
            <person name="Tritt A."/>
            <person name="Yoshinaga Y."/>
            <person name="Zwiers L.-H."/>
            <person name="Turgeon B."/>
            <person name="Goodwin S."/>
            <person name="Spatafora J."/>
            <person name="Crous P."/>
            <person name="Grigoriev I."/>
        </authorList>
    </citation>
    <scope>NUCLEOTIDE SEQUENCE [LARGE SCALE GENOMIC DNA]</scope>
    <source>
        <strain evidence="2">CBS 304.66</strain>
    </source>
</reference>